<organism evidence="2 3">
    <name type="scientific">Ferrimonas gelatinilytica</name>
    <dbReference type="NCBI Taxonomy" id="1255257"/>
    <lineage>
        <taxon>Bacteria</taxon>
        <taxon>Pseudomonadati</taxon>
        <taxon>Pseudomonadota</taxon>
        <taxon>Gammaproteobacteria</taxon>
        <taxon>Alteromonadales</taxon>
        <taxon>Ferrimonadaceae</taxon>
        <taxon>Ferrimonas</taxon>
    </lineage>
</organism>
<keyword evidence="1" id="KW-0732">Signal</keyword>
<evidence type="ECO:0008006" key="4">
    <source>
        <dbReference type="Google" id="ProtNLM"/>
    </source>
</evidence>
<dbReference type="SUPFAM" id="SSF51182">
    <property type="entry name" value="RmlC-like cupins"/>
    <property type="match status" value="1"/>
</dbReference>
<dbReference type="InterPro" id="IPR014710">
    <property type="entry name" value="RmlC-like_jellyroll"/>
</dbReference>
<dbReference type="Proteomes" id="UP001501600">
    <property type="component" value="Unassembled WGS sequence"/>
</dbReference>
<comment type="caution">
    <text evidence="2">The sequence shown here is derived from an EMBL/GenBank/DDBJ whole genome shotgun (WGS) entry which is preliminary data.</text>
</comment>
<feature type="chain" id="PRO_5046890129" description="Cupin domain-containing protein" evidence="1">
    <location>
        <begin position="21"/>
        <end position="216"/>
    </location>
</feature>
<evidence type="ECO:0000313" key="3">
    <source>
        <dbReference type="Proteomes" id="UP001501600"/>
    </source>
</evidence>
<gene>
    <name evidence="2" type="ORF">GCM10025772_23100</name>
</gene>
<reference evidence="3" key="1">
    <citation type="journal article" date="2019" name="Int. J. Syst. Evol. Microbiol.">
        <title>The Global Catalogue of Microorganisms (GCM) 10K type strain sequencing project: providing services to taxonomists for standard genome sequencing and annotation.</title>
        <authorList>
            <consortium name="The Broad Institute Genomics Platform"/>
            <consortium name="The Broad Institute Genome Sequencing Center for Infectious Disease"/>
            <person name="Wu L."/>
            <person name="Ma J."/>
        </authorList>
    </citation>
    <scope>NUCLEOTIDE SEQUENCE [LARGE SCALE GENOMIC DNA]</scope>
    <source>
        <strain evidence="3">JCM 18720</strain>
    </source>
</reference>
<evidence type="ECO:0000256" key="1">
    <source>
        <dbReference type="SAM" id="SignalP"/>
    </source>
</evidence>
<dbReference type="RefSeq" id="WP_345317217.1">
    <property type="nucleotide sequence ID" value="NZ_BAABLF010000014.1"/>
</dbReference>
<feature type="signal peptide" evidence="1">
    <location>
        <begin position="1"/>
        <end position="20"/>
    </location>
</feature>
<name>A0ABP9SAU6_9GAMM</name>
<dbReference type="EMBL" id="BAABLF010000014">
    <property type="protein sequence ID" value="GAA5192895.1"/>
    <property type="molecule type" value="Genomic_DNA"/>
</dbReference>
<proteinExistence type="predicted"/>
<dbReference type="Gene3D" id="2.60.120.10">
    <property type="entry name" value="Jelly Rolls"/>
    <property type="match status" value="1"/>
</dbReference>
<evidence type="ECO:0000313" key="2">
    <source>
        <dbReference type="EMBL" id="GAA5192895.1"/>
    </source>
</evidence>
<dbReference type="InterPro" id="IPR011051">
    <property type="entry name" value="RmlC_Cupin_sf"/>
</dbReference>
<protein>
    <recommendedName>
        <fullName evidence="4">Cupin domain-containing protein</fullName>
    </recommendedName>
</protein>
<sequence>MKTLTLWLSGLLLASLPLKAETIVVPVAEEARHIQVFDNDWVQVYEVRLAPGEGTDFHIHSVDQLTLVLTASEGVTQVLGEQAVTQSAPKGTLIYSPYSTVGPFTHRVMSGQTSALHVLGIALKGDSGGADRERMSLPDQQQFAFPQGNARRLTLAQGESRTLSPGLVVALGEGQLTQASQSRDLRSGELWWLSEASTVTNGTESPMPLIVVTFLP</sequence>
<keyword evidence="3" id="KW-1185">Reference proteome</keyword>
<accession>A0ABP9SAU6</accession>